<evidence type="ECO:0000313" key="2">
    <source>
        <dbReference type="Proteomes" id="UP001408356"/>
    </source>
</evidence>
<proteinExistence type="predicted"/>
<protein>
    <submittedName>
        <fullName evidence="1">Pentatricopeptide repeat domain-containing protein</fullName>
    </submittedName>
</protein>
<sequence>MRLVNWNARDVKPARLALNLRLPLCYQASRSPNLVKGNRHGYPDQLRLYATTSEVSSGLIGSHDLPQSLRPLALVPKLKPERAHVQDAASFGKWQWLLNNPRRLAVETDFEREGPARRWANSLLVDQLDNHGDFELWSCLLQHIKRRDGDQGVHKLWRAFWGRKSLFHLQTLSHKIFWNTFVEAALRLDDEKFLNSVYLYAEFMGEVYNAKWPDLYTTIVPYFLRTQQHEKAVKWHLRLVPKFYPGSQEFIGMMQNFSTSHTLSASFTLQSLYIASPERHLYDAIVPYLYGRGQSRLARLWRTICVKQDDGPRLYAPSRQFLRYLLGYFSNVDLHPREAAAVREPKKLIPGEEEQQIEMSREFMNNVHGKTFGFTAKSYNDHLGARWFASSWIGLDLATSVVAALGIQQIGPLSLQSICLREKTSQNILARIAQLESAGVAIPESGYAKTVQHFARAGDDELLMQLLKCDIHPDVFDDLELQAKMMASSSASGDLATYTLLLASRLACVTDAARVTANTMLQIHVALPNYDAVLHLLDDVRGAELPLDIETCQSIFSWIDLNIGWHKHSIEVHQLRYAMAVCQRLSSMDIPVPVVCWERIIYGLGRCGFLSDLYSLALELADHYTTRQSPRPGFVPIHKTDIPRTLTKPLAEVGNLMGLYIPQDTPLVLPKHPMNRIFRPKWQTDLLRWSFRDLSKRDGSRRPLDVGSMTQRTSFERAIDLLRMLQERGLRIDTLKVQKALCIRLAELYGSSPSARKTQQQSSQNNPYSLTEVKAMIDEAWGSELLPPMAELETKIQKYDEGFLRKYHDGAVANQRSWEAEYPRQREQHFDKQRQRTFAVL</sequence>
<organism evidence="1 2">
    <name type="scientific">Seiridium unicorne</name>
    <dbReference type="NCBI Taxonomy" id="138068"/>
    <lineage>
        <taxon>Eukaryota</taxon>
        <taxon>Fungi</taxon>
        <taxon>Dikarya</taxon>
        <taxon>Ascomycota</taxon>
        <taxon>Pezizomycotina</taxon>
        <taxon>Sordariomycetes</taxon>
        <taxon>Xylariomycetidae</taxon>
        <taxon>Amphisphaeriales</taxon>
        <taxon>Sporocadaceae</taxon>
        <taxon>Seiridium</taxon>
    </lineage>
</organism>
<accession>A0ABR2V5S7</accession>
<gene>
    <name evidence="1" type="ORF">SUNI508_05099</name>
</gene>
<comment type="caution">
    <text evidence="1">The sequence shown here is derived from an EMBL/GenBank/DDBJ whole genome shotgun (WGS) entry which is preliminary data.</text>
</comment>
<reference evidence="1 2" key="1">
    <citation type="journal article" date="2024" name="J. Plant Pathol.">
        <title>Sequence and assembly of the genome of Seiridium unicorne, isolate CBS 538.82, causal agent of cypress canker disease.</title>
        <authorList>
            <person name="Scali E."/>
            <person name="Rocca G.D."/>
            <person name="Danti R."/>
            <person name="Garbelotto M."/>
            <person name="Barberini S."/>
            <person name="Baroncelli R."/>
            <person name="Emiliani G."/>
        </authorList>
    </citation>
    <scope>NUCLEOTIDE SEQUENCE [LARGE SCALE GENOMIC DNA]</scope>
    <source>
        <strain evidence="1 2">BM-138-508</strain>
    </source>
</reference>
<evidence type="ECO:0000313" key="1">
    <source>
        <dbReference type="EMBL" id="KAK9422091.1"/>
    </source>
</evidence>
<keyword evidence="2" id="KW-1185">Reference proteome</keyword>
<dbReference type="EMBL" id="JARVKF010000135">
    <property type="protein sequence ID" value="KAK9422091.1"/>
    <property type="molecule type" value="Genomic_DNA"/>
</dbReference>
<name>A0ABR2V5S7_9PEZI</name>
<dbReference type="Proteomes" id="UP001408356">
    <property type="component" value="Unassembled WGS sequence"/>
</dbReference>